<dbReference type="Pfam" id="PF05235">
    <property type="entry name" value="CHAD"/>
    <property type="match status" value="1"/>
</dbReference>
<dbReference type="InParanoid" id="C1F6X6"/>
<gene>
    <name evidence="3" type="ordered locus">ACP_3445</name>
</gene>
<dbReference type="Proteomes" id="UP000002207">
    <property type="component" value="Chromosome"/>
</dbReference>
<evidence type="ECO:0000256" key="1">
    <source>
        <dbReference type="SAM" id="MobiDB-lite"/>
    </source>
</evidence>
<dbReference type="OrthoDB" id="117281at2"/>
<dbReference type="InterPro" id="IPR038186">
    <property type="entry name" value="CHAD_dom_sf"/>
</dbReference>
<dbReference type="RefSeq" id="WP_015898474.1">
    <property type="nucleotide sequence ID" value="NC_012483.1"/>
</dbReference>
<dbReference type="PROSITE" id="PS51708">
    <property type="entry name" value="CHAD"/>
    <property type="match status" value="1"/>
</dbReference>
<dbReference type="Gene3D" id="1.40.20.10">
    <property type="entry name" value="CHAD domain"/>
    <property type="match status" value="1"/>
</dbReference>
<feature type="region of interest" description="Disordered" evidence="1">
    <location>
        <begin position="287"/>
        <end position="307"/>
    </location>
</feature>
<evidence type="ECO:0000313" key="4">
    <source>
        <dbReference type="Proteomes" id="UP000002207"/>
    </source>
</evidence>
<dbReference type="SMART" id="SM00880">
    <property type="entry name" value="CHAD"/>
    <property type="match status" value="1"/>
</dbReference>
<dbReference type="KEGG" id="aca:ACP_3445"/>
<name>C1F6X6_ACIC5</name>
<evidence type="ECO:0000259" key="2">
    <source>
        <dbReference type="PROSITE" id="PS51708"/>
    </source>
</evidence>
<sequence length="307" mass="34138">MISANPSAHFRSAAQRLDRTLARCAASPSVKAVHHLRTGTRRLEAVLETLLNESADTKSAKKLHKSADSLVHLLHKMRHRAGVVRDADVHLEMLRELRRKALAGQVRGRVRAGASRPAGPAFLRECRALEAELAQRRAAAAARLQQRAEKWQRKLQARVEAVIEADPPPSRSSRDGSRNSAGEIALASFRRLCESMPQLDARNLHDFRKGAKRVRYQAETAGDARSRRIAAQLKRLQDAIGLWHDWLALAEEARPAVDAASPLMRRLEQRRDHRYRDALRTASQARARLLGGGKRKEAAGAAHRSAA</sequence>
<dbReference type="InterPro" id="IPR007899">
    <property type="entry name" value="CHAD_dom"/>
</dbReference>
<proteinExistence type="predicted"/>
<protein>
    <recommendedName>
        <fullName evidence="2">CHAD domain-containing protein</fullName>
    </recommendedName>
</protein>
<dbReference type="STRING" id="240015.ACP_3445"/>
<evidence type="ECO:0000313" key="3">
    <source>
        <dbReference type="EMBL" id="ACO31920.1"/>
    </source>
</evidence>
<dbReference type="EMBL" id="CP001472">
    <property type="protein sequence ID" value="ACO31920.1"/>
    <property type="molecule type" value="Genomic_DNA"/>
</dbReference>
<dbReference type="eggNOG" id="COG5607">
    <property type="taxonomic scope" value="Bacteria"/>
</dbReference>
<accession>C1F6X6</accession>
<dbReference type="AlphaFoldDB" id="C1F6X6"/>
<feature type="domain" description="CHAD" evidence="2">
    <location>
        <begin position="1"/>
        <end position="291"/>
    </location>
</feature>
<reference evidence="3 4" key="1">
    <citation type="journal article" date="2009" name="Appl. Environ. Microbiol.">
        <title>Three genomes from the phylum Acidobacteria provide insight into the lifestyles of these microorganisms in soils.</title>
        <authorList>
            <person name="Ward N.L."/>
            <person name="Challacombe J.F."/>
            <person name="Janssen P.H."/>
            <person name="Henrissat B."/>
            <person name="Coutinho P.M."/>
            <person name="Wu M."/>
            <person name="Xie G."/>
            <person name="Haft D.H."/>
            <person name="Sait M."/>
            <person name="Badger J."/>
            <person name="Barabote R.D."/>
            <person name="Bradley B."/>
            <person name="Brettin T.S."/>
            <person name="Brinkac L.M."/>
            <person name="Bruce D."/>
            <person name="Creasy T."/>
            <person name="Daugherty S.C."/>
            <person name="Davidsen T.M."/>
            <person name="DeBoy R.T."/>
            <person name="Detter J.C."/>
            <person name="Dodson R.J."/>
            <person name="Durkin A.S."/>
            <person name="Ganapathy A."/>
            <person name="Gwinn-Giglio M."/>
            <person name="Han C.S."/>
            <person name="Khouri H."/>
            <person name="Kiss H."/>
            <person name="Kothari S.P."/>
            <person name="Madupu R."/>
            <person name="Nelson K.E."/>
            <person name="Nelson W.C."/>
            <person name="Paulsen I."/>
            <person name="Penn K."/>
            <person name="Ren Q."/>
            <person name="Rosovitz M.J."/>
            <person name="Selengut J.D."/>
            <person name="Shrivastava S."/>
            <person name="Sullivan S.A."/>
            <person name="Tapia R."/>
            <person name="Thompson L.S."/>
            <person name="Watkins K.L."/>
            <person name="Yang Q."/>
            <person name="Yu C."/>
            <person name="Zafar N."/>
            <person name="Zhou L."/>
            <person name="Kuske C.R."/>
        </authorList>
    </citation>
    <scope>NUCLEOTIDE SEQUENCE [LARGE SCALE GENOMIC DNA]</scope>
    <source>
        <strain evidence="4">ATCC 51196 / DSM 11244 / BCRC 80197 / JCM 7670 / NBRC 15755 / NCIMB 13165 / 161</strain>
    </source>
</reference>
<organism evidence="3 4">
    <name type="scientific">Acidobacterium capsulatum (strain ATCC 51196 / DSM 11244 / BCRC 80197 / JCM 7670 / NBRC 15755 / NCIMB 13165 / 161)</name>
    <dbReference type="NCBI Taxonomy" id="240015"/>
    <lineage>
        <taxon>Bacteria</taxon>
        <taxon>Pseudomonadati</taxon>
        <taxon>Acidobacteriota</taxon>
        <taxon>Terriglobia</taxon>
        <taxon>Terriglobales</taxon>
        <taxon>Acidobacteriaceae</taxon>
        <taxon>Acidobacterium</taxon>
    </lineage>
</organism>
<keyword evidence="4" id="KW-1185">Reference proteome</keyword>
<dbReference type="PANTHER" id="PTHR39339">
    <property type="entry name" value="SLR1444 PROTEIN"/>
    <property type="match status" value="1"/>
</dbReference>
<dbReference type="PANTHER" id="PTHR39339:SF1">
    <property type="entry name" value="CHAD DOMAIN-CONTAINING PROTEIN"/>
    <property type="match status" value="1"/>
</dbReference>
<dbReference type="HOGENOM" id="CLU_885049_0_0_0"/>